<evidence type="ECO:0000313" key="3">
    <source>
        <dbReference type="Proteomes" id="UP000313359"/>
    </source>
</evidence>
<name>A0A5C2SJ43_9APHY</name>
<dbReference type="PROSITE" id="PS00318">
    <property type="entry name" value="HMG_COA_REDUCTASE_2"/>
    <property type="match status" value="1"/>
</dbReference>
<protein>
    <recommendedName>
        <fullName evidence="1">hydroxymethylglutaryl-CoA reductase (NADPH)</fullName>
        <ecNumber evidence="1">1.1.1.34</ecNumber>
    </recommendedName>
</protein>
<dbReference type="InterPro" id="IPR023076">
    <property type="entry name" value="HMG_CoA_Rdtase_CS"/>
</dbReference>
<evidence type="ECO:0000313" key="2">
    <source>
        <dbReference type="EMBL" id="RPD63671.1"/>
    </source>
</evidence>
<dbReference type="Proteomes" id="UP000313359">
    <property type="component" value="Unassembled WGS sequence"/>
</dbReference>
<organism evidence="2 3">
    <name type="scientific">Lentinus tigrinus ALCF2SS1-6</name>
    <dbReference type="NCBI Taxonomy" id="1328759"/>
    <lineage>
        <taxon>Eukaryota</taxon>
        <taxon>Fungi</taxon>
        <taxon>Dikarya</taxon>
        <taxon>Basidiomycota</taxon>
        <taxon>Agaricomycotina</taxon>
        <taxon>Agaricomycetes</taxon>
        <taxon>Polyporales</taxon>
        <taxon>Polyporaceae</taxon>
        <taxon>Lentinus</taxon>
    </lineage>
</organism>
<sequence length="95" mass="10225">MQRMNARVALWGGAQRTIAVSFAFSVSPSNPRAMYAGCIMSADCQLILAIVWTSRRARNTHWAVHDTIQRGVGAVGGGTALCHGTSLDSREHRGV</sequence>
<dbReference type="GO" id="GO:0004420">
    <property type="term" value="F:hydroxymethylglutaryl-CoA reductase (NADPH) activity"/>
    <property type="evidence" value="ECO:0007669"/>
    <property type="project" value="UniProtKB-EC"/>
</dbReference>
<keyword evidence="3" id="KW-1185">Reference proteome</keyword>
<dbReference type="AlphaFoldDB" id="A0A5C2SJ43"/>
<dbReference type="EMBL" id="ML122255">
    <property type="protein sequence ID" value="RPD63671.1"/>
    <property type="molecule type" value="Genomic_DNA"/>
</dbReference>
<gene>
    <name evidence="2" type="ORF">L227DRAFT_358299</name>
</gene>
<evidence type="ECO:0000256" key="1">
    <source>
        <dbReference type="ARBA" id="ARBA00012999"/>
    </source>
</evidence>
<proteinExistence type="predicted"/>
<dbReference type="EC" id="1.1.1.34" evidence="1"/>
<accession>A0A5C2SJ43</accession>
<reference evidence="2" key="1">
    <citation type="journal article" date="2018" name="Genome Biol. Evol.">
        <title>Genomics and development of Lentinus tigrinus, a white-rot wood-decaying mushroom with dimorphic fruiting bodies.</title>
        <authorList>
            <person name="Wu B."/>
            <person name="Xu Z."/>
            <person name="Knudson A."/>
            <person name="Carlson A."/>
            <person name="Chen N."/>
            <person name="Kovaka S."/>
            <person name="LaButti K."/>
            <person name="Lipzen A."/>
            <person name="Pennachio C."/>
            <person name="Riley R."/>
            <person name="Schakwitz W."/>
            <person name="Umezawa K."/>
            <person name="Ohm R.A."/>
            <person name="Grigoriev I.V."/>
            <person name="Nagy L.G."/>
            <person name="Gibbons J."/>
            <person name="Hibbett D."/>
        </authorList>
    </citation>
    <scope>NUCLEOTIDE SEQUENCE [LARGE SCALE GENOMIC DNA]</scope>
    <source>
        <strain evidence="2">ALCF2SS1-6</strain>
    </source>
</reference>